<sequence>MSRRNNNKKSDDWDGVKRSAFEKKTDKNGSDYFKGWVLTKAGMIDITVFPNKAGEMKKTEGGRDYMYCLAICKNRYAFQVSKLDAYYYPDKQQVVISEVDVVCSLNTRGGKTANGVKVTGAVSFIDYSYSR</sequence>
<gene>
    <name evidence="1" type="ORF">GCM10011340_32180</name>
</gene>
<dbReference type="RefSeq" id="WP_189631310.1">
    <property type="nucleotide sequence ID" value="NZ_BNAG01000004.1"/>
</dbReference>
<dbReference type="EMBL" id="BNAG01000004">
    <property type="protein sequence ID" value="GHE73206.1"/>
    <property type="molecule type" value="Genomic_DNA"/>
</dbReference>
<dbReference type="Proteomes" id="UP000658258">
    <property type="component" value="Unassembled WGS sequence"/>
</dbReference>
<evidence type="ECO:0000313" key="1">
    <source>
        <dbReference type="EMBL" id="GHE73206.1"/>
    </source>
</evidence>
<name>A0ABQ3IB85_9BACT</name>
<protein>
    <submittedName>
        <fullName evidence="1">Uncharacterized protein</fullName>
    </submittedName>
</protein>
<reference evidence="2" key="1">
    <citation type="journal article" date="2019" name="Int. J. Syst. Evol. Microbiol.">
        <title>The Global Catalogue of Microorganisms (GCM) 10K type strain sequencing project: providing services to taxonomists for standard genome sequencing and annotation.</title>
        <authorList>
            <consortium name="The Broad Institute Genomics Platform"/>
            <consortium name="The Broad Institute Genome Sequencing Center for Infectious Disease"/>
            <person name="Wu L."/>
            <person name="Ma J."/>
        </authorList>
    </citation>
    <scope>NUCLEOTIDE SEQUENCE [LARGE SCALE GENOMIC DNA]</scope>
    <source>
        <strain evidence="2">CGMCC 1.15111</strain>
    </source>
</reference>
<organism evidence="1 2">
    <name type="scientific">Roseivirga thermotolerans</name>
    <dbReference type="NCBI Taxonomy" id="1758176"/>
    <lineage>
        <taxon>Bacteria</taxon>
        <taxon>Pseudomonadati</taxon>
        <taxon>Bacteroidota</taxon>
        <taxon>Cytophagia</taxon>
        <taxon>Cytophagales</taxon>
        <taxon>Roseivirgaceae</taxon>
        <taxon>Roseivirga</taxon>
    </lineage>
</organism>
<comment type="caution">
    <text evidence="1">The sequence shown here is derived from an EMBL/GenBank/DDBJ whole genome shotgun (WGS) entry which is preliminary data.</text>
</comment>
<proteinExistence type="predicted"/>
<accession>A0ABQ3IB85</accession>
<evidence type="ECO:0000313" key="2">
    <source>
        <dbReference type="Proteomes" id="UP000658258"/>
    </source>
</evidence>
<keyword evidence="2" id="KW-1185">Reference proteome</keyword>